<sequence length="324" mass="36360">METALNPASQLNTTNLPAALRKPFGIALMVLSLLASSAGMAQSVPTPWNGARDQSCEQYHSAKYKTPLYSAEAINDHLAYVLAVDNTPKLFYRWEGPVRYYLEVPPEYPELAKLFEEQVAQVAKYTGLDIARHDKPYLPYKDDKLNDKSKWPGGLSTNAMVIFTKDFKATVQTPQITLLVESMGGTVKQVLAEWNYAKKMIPAGDAHERLTYSYDPDRLVFMLQVIEPNSNFSNYVGLQSRSNKLARASFANAMSFSTKLFGGSKYLSTILNKDVYALTDFDKQFLRVLYGKHVHSGMLLIKAKRLVMEELIDCFNAKAGSVKR</sequence>
<dbReference type="RefSeq" id="WP_310345322.1">
    <property type="nucleotide sequence ID" value="NZ_JAVDXO010000010.1"/>
</dbReference>
<evidence type="ECO:0000313" key="2">
    <source>
        <dbReference type="EMBL" id="MDR7308261.1"/>
    </source>
</evidence>
<comment type="caution">
    <text evidence="2">The sequence shown here is derived from an EMBL/GenBank/DDBJ whole genome shotgun (WGS) entry which is preliminary data.</text>
</comment>
<feature type="chain" id="PRO_5046353416" evidence="1">
    <location>
        <begin position="42"/>
        <end position="324"/>
    </location>
</feature>
<name>A0ABU1ZTJ5_9BURK</name>
<evidence type="ECO:0000256" key="1">
    <source>
        <dbReference type="SAM" id="SignalP"/>
    </source>
</evidence>
<reference evidence="2 3" key="1">
    <citation type="submission" date="2023-07" db="EMBL/GenBank/DDBJ databases">
        <title>Sorghum-associated microbial communities from plants grown in Nebraska, USA.</title>
        <authorList>
            <person name="Schachtman D."/>
        </authorList>
    </citation>
    <scope>NUCLEOTIDE SEQUENCE [LARGE SCALE GENOMIC DNA]</scope>
    <source>
        <strain evidence="2 3">BE308</strain>
    </source>
</reference>
<keyword evidence="3" id="KW-1185">Reference proteome</keyword>
<protein>
    <submittedName>
        <fullName evidence="2">Uncharacterized protein</fullName>
    </submittedName>
</protein>
<accession>A0ABU1ZTJ5</accession>
<feature type="signal peptide" evidence="1">
    <location>
        <begin position="1"/>
        <end position="41"/>
    </location>
</feature>
<dbReference type="Proteomes" id="UP001268089">
    <property type="component" value="Unassembled WGS sequence"/>
</dbReference>
<evidence type="ECO:0000313" key="3">
    <source>
        <dbReference type="Proteomes" id="UP001268089"/>
    </source>
</evidence>
<organism evidence="2 3">
    <name type="scientific">Rhodoferax saidenbachensis</name>
    <dbReference type="NCBI Taxonomy" id="1484693"/>
    <lineage>
        <taxon>Bacteria</taxon>
        <taxon>Pseudomonadati</taxon>
        <taxon>Pseudomonadota</taxon>
        <taxon>Betaproteobacteria</taxon>
        <taxon>Burkholderiales</taxon>
        <taxon>Comamonadaceae</taxon>
        <taxon>Rhodoferax</taxon>
    </lineage>
</organism>
<dbReference type="EMBL" id="JAVDXO010000010">
    <property type="protein sequence ID" value="MDR7308261.1"/>
    <property type="molecule type" value="Genomic_DNA"/>
</dbReference>
<proteinExistence type="predicted"/>
<keyword evidence="1" id="KW-0732">Signal</keyword>
<gene>
    <name evidence="2" type="ORF">J2X15_003570</name>
</gene>